<name>A0A5B9W9C8_9BACT</name>
<gene>
    <name evidence="1" type="ORF">OJF2_52700</name>
</gene>
<dbReference type="InterPro" id="IPR027417">
    <property type="entry name" value="P-loop_NTPase"/>
</dbReference>
<protein>
    <submittedName>
        <fullName evidence="1">Sulfotransferase domain protein</fullName>
    </submittedName>
</protein>
<reference evidence="1 2" key="1">
    <citation type="submission" date="2019-08" db="EMBL/GenBank/DDBJ databases">
        <title>Deep-cultivation of Planctomycetes and their phenomic and genomic characterization uncovers novel biology.</title>
        <authorList>
            <person name="Wiegand S."/>
            <person name="Jogler M."/>
            <person name="Boedeker C."/>
            <person name="Pinto D."/>
            <person name="Vollmers J."/>
            <person name="Rivas-Marin E."/>
            <person name="Kohn T."/>
            <person name="Peeters S.H."/>
            <person name="Heuer A."/>
            <person name="Rast P."/>
            <person name="Oberbeckmann S."/>
            <person name="Bunk B."/>
            <person name="Jeske O."/>
            <person name="Meyerdierks A."/>
            <person name="Storesund J.E."/>
            <person name="Kallscheuer N."/>
            <person name="Luecker S."/>
            <person name="Lage O.M."/>
            <person name="Pohl T."/>
            <person name="Merkel B.J."/>
            <person name="Hornburger P."/>
            <person name="Mueller R.-W."/>
            <person name="Bruemmer F."/>
            <person name="Labrenz M."/>
            <person name="Spormann A.M."/>
            <person name="Op den Camp H."/>
            <person name="Overmann J."/>
            <person name="Amann R."/>
            <person name="Jetten M.S.M."/>
            <person name="Mascher T."/>
            <person name="Medema M.H."/>
            <person name="Devos D.P."/>
            <person name="Kaster A.-K."/>
            <person name="Ovreas L."/>
            <person name="Rohde M."/>
            <person name="Galperin M.Y."/>
            <person name="Jogler C."/>
        </authorList>
    </citation>
    <scope>NUCLEOTIDE SEQUENCE [LARGE SCALE GENOMIC DNA]</scope>
    <source>
        <strain evidence="1 2">OJF2</strain>
    </source>
</reference>
<dbReference type="EMBL" id="CP042997">
    <property type="protein sequence ID" value="QEH36685.1"/>
    <property type="molecule type" value="Genomic_DNA"/>
</dbReference>
<proteinExistence type="predicted"/>
<dbReference type="Proteomes" id="UP000324233">
    <property type="component" value="Chromosome"/>
</dbReference>
<dbReference type="GO" id="GO:0008146">
    <property type="term" value="F:sulfotransferase activity"/>
    <property type="evidence" value="ECO:0007669"/>
    <property type="project" value="InterPro"/>
</dbReference>
<organism evidence="1 2">
    <name type="scientific">Aquisphaera giovannonii</name>
    <dbReference type="NCBI Taxonomy" id="406548"/>
    <lineage>
        <taxon>Bacteria</taxon>
        <taxon>Pseudomonadati</taxon>
        <taxon>Planctomycetota</taxon>
        <taxon>Planctomycetia</taxon>
        <taxon>Isosphaerales</taxon>
        <taxon>Isosphaeraceae</taxon>
        <taxon>Aquisphaera</taxon>
    </lineage>
</organism>
<keyword evidence="2" id="KW-1185">Reference proteome</keyword>
<accession>A0A5B9W9C8</accession>
<dbReference type="KEGG" id="agv:OJF2_52700"/>
<sequence length="190" mass="21753">MDAEIVVVSGLPRSGTSLMMQMLDRGGVQAVTDNIRTADTDNPRGYYEFEQVKKIKEDANWVPQVRGKSVKMVSQLLFDLPAEERYRIVFMERDLDEMLTSQEKMLERLNRPAGPREEIKAAFIKHLTRLRAWLAQQPNMKVLTIRYSDLVKDPEEQARRINEFLGGNLDVAAMAEAVDPSLYRNRKPAG</sequence>
<dbReference type="Gene3D" id="3.40.50.300">
    <property type="entry name" value="P-loop containing nucleotide triphosphate hydrolases"/>
    <property type="match status" value="1"/>
</dbReference>
<dbReference type="RefSeq" id="WP_148596345.1">
    <property type="nucleotide sequence ID" value="NZ_CP042997.1"/>
</dbReference>
<dbReference type="OrthoDB" id="9779418at2"/>
<dbReference type="SUPFAM" id="SSF52540">
    <property type="entry name" value="P-loop containing nucleoside triphosphate hydrolases"/>
    <property type="match status" value="1"/>
</dbReference>
<evidence type="ECO:0000313" key="1">
    <source>
        <dbReference type="EMBL" id="QEH36685.1"/>
    </source>
</evidence>
<dbReference type="AlphaFoldDB" id="A0A5B9W9C8"/>
<evidence type="ECO:0000313" key="2">
    <source>
        <dbReference type="Proteomes" id="UP000324233"/>
    </source>
</evidence>
<dbReference type="Pfam" id="PF13469">
    <property type="entry name" value="Sulfotransfer_3"/>
    <property type="match status" value="1"/>
</dbReference>
<keyword evidence="1" id="KW-0808">Transferase</keyword>